<organism evidence="20 21">
    <name type="scientific">Methanosalsum natronophilum</name>
    <dbReference type="NCBI Taxonomy" id="768733"/>
    <lineage>
        <taxon>Archaea</taxon>
        <taxon>Methanobacteriati</taxon>
        <taxon>Methanobacteriota</taxon>
        <taxon>Stenosarchaea group</taxon>
        <taxon>Methanomicrobia</taxon>
        <taxon>Methanosarcinales</taxon>
        <taxon>Methanosarcinaceae</taxon>
        <taxon>Methanosalsum</taxon>
    </lineage>
</organism>
<evidence type="ECO:0000256" key="16">
    <source>
        <dbReference type="ARBA" id="ARBA00029817"/>
    </source>
</evidence>
<reference evidence="20 21" key="1">
    <citation type="submission" date="2018-08" db="EMBL/GenBank/DDBJ databases">
        <title>The metabolism and importance of syntrophic acetate oxidation coupled to methane or sulfide production in haloalkaline environments.</title>
        <authorList>
            <person name="Timmers P.H.A."/>
            <person name="Vavourakis C.D."/>
            <person name="Sorokin D.Y."/>
            <person name="Sinninghe Damste J.S."/>
            <person name="Muyzer G."/>
            <person name="Stams A.J.M."/>
            <person name="Plugge C.M."/>
        </authorList>
    </citation>
    <scope>NUCLEOTIDE SEQUENCE [LARGE SCALE GENOMIC DNA]</scope>
    <source>
        <strain evidence="20">MSAO_Arc3</strain>
    </source>
</reference>
<evidence type="ECO:0000256" key="14">
    <source>
        <dbReference type="ARBA" id="ARBA00022994"/>
    </source>
</evidence>
<accession>A0A424YSG5</accession>
<keyword evidence="7 19" id="KW-1003">Cell membrane</keyword>
<evidence type="ECO:0000256" key="1">
    <source>
        <dbReference type="ARBA" id="ARBA00002533"/>
    </source>
</evidence>
<evidence type="ECO:0000256" key="12">
    <source>
        <dbReference type="ARBA" id="ARBA00022967"/>
    </source>
</evidence>
<gene>
    <name evidence="19" type="primary">mtrC</name>
    <name evidence="20" type="ORF">D5R95_07835</name>
</gene>
<evidence type="ECO:0000256" key="3">
    <source>
        <dbReference type="ARBA" id="ARBA00004839"/>
    </source>
</evidence>
<evidence type="ECO:0000256" key="4">
    <source>
        <dbReference type="ARBA" id="ARBA00007607"/>
    </source>
</evidence>
<dbReference type="GO" id="GO:0032259">
    <property type="term" value="P:methylation"/>
    <property type="evidence" value="ECO:0007669"/>
    <property type="project" value="UniProtKB-KW"/>
</dbReference>
<dbReference type="InterPro" id="IPR005865">
    <property type="entry name" value="THM_MeTrfase_su_C"/>
</dbReference>
<evidence type="ECO:0000256" key="2">
    <source>
        <dbReference type="ARBA" id="ARBA00004651"/>
    </source>
</evidence>
<dbReference type="EC" id="7.2.1.4" evidence="18 19"/>
<evidence type="ECO:0000256" key="10">
    <source>
        <dbReference type="ARBA" id="ARBA00022679"/>
    </source>
</evidence>
<comment type="subunit">
    <text evidence="5 19">The complex is composed of 8 subunits; MtrA, MtrB, MtrC, MtrD, MtrE, MtrF, MtrG and MtrH.</text>
</comment>
<dbReference type="GO" id="GO:0006730">
    <property type="term" value="P:one-carbon metabolic process"/>
    <property type="evidence" value="ECO:0007669"/>
    <property type="project" value="UniProtKB-UniRule"/>
</dbReference>
<keyword evidence="12 19" id="KW-1278">Translocase</keyword>
<evidence type="ECO:0000256" key="18">
    <source>
        <dbReference type="ARBA" id="ARBA00044970"/>
    </source>
</evidence>
<keyword evidence="8 19" id="KW-0554">One-carbon metabolism</keyword>
<feature type="transmembrane region" description="Helical" evidence="19">
    <location>
        <begin position="20"/>
        <end position="38"/>
    </location>
</feature>
<dbReference type="AlphaFoldDB" id="A0A424YSG5"/>
<dbReference type="HAMAP" id="MF_01096">
    <property type="entry name" value="MtrC"/>
    <property type="match status" value="1"/>
</dbReference>
<comment type="similarity">
    <text evidence="4 19">Belongs to the MtrC family.</text>
</comment>
<comment type="pathway">
    <text evidence="3 19">One-carbon metabolism; methanogenesis from CO(2); methyl-coenzyme M from 5,10-methylene-5,6,7,8-tetrahydromethanopterin: step 2/2.</text>
</comment>
<keyword evidence="14 19" id="KW-0484">Methanogenesis</keyword>
<dbReference type="GO" id="GO:0005886">
    <property type="term" value="C:plasma membrane"/>
    <property type="evidence" value="ECO:0007669"/>
    <property type="project" value="UniProtKB-SubCell"/>
</dbReference>
<evidence type="ECO:0000313" key="21">
    <source>
        <dbReference type="Proteomes" id="UP000284763"/>
    </source>
</evidence>
<keyword evidence="10 19" id="KW-0808">Transferase</keyword>
<dbReference type="GO" id="GO:0030269">
    <property type="term" value="F:tetrahydromethanopterin S-methyltransferase activity"/>
    <property type="evidence" value="ECO:0007669"/>
    <property type="project" value="UniProtKB-UniRule"/>
</dbReference>
<comment type="function">
    <text evidence="1 19">Part of a complex that catalyzes the formation of methyl-coenzyme M and tetrahydromethanopterin from coenzyme M and methyl-tetrahydromethanopterin. This is an energy-conserving, sodium-ion translocating step.</text>
</comment>
<evidence type="ECO:0000256" key="9">
    <source>
        <dbReference type="ARBA" id="ARBA00022603"/>
    </source>
</evidence>
<dbReference type="PIRSF" id="PIRSF006530">
    <property type="entry name" value="MtrC"/>
    <property type="match status" value="1"/>
</dbReference>
<evidence type="ECO:0000256" key="7">
    <source>
        <dbReference type="ARBA" id="ARBA00022475"/>
    </source>
</evidence>
<feature type="transmembrane region" description="Helical" evidence="19">
    <location>
        <begin position="76"/>
        <end position="98"/>
    </location>
</feature>
<feature type="transmembrane region" description="Helical" evidence="19">
    <location>
        <begin position="167"/>
        <end position="189"/>
    </location>
</feature>
<keyword evidence="9 19" id="KW-0489">Methyltransferase</keyword>
<evidence type="ECO:0000256" key="6">
    <source>
        <dbReference type="ARBA" id="ARBA00015131"/>
    </source>
</evidence>
<dbReference type="EMBL" id="QZAB01000495">
    <property type="protein sequence ID" value="RQD81859.1"/>
    <property type="molecule type" value="Genomic_DNA"/>
</dbReference>
<comment type="subcellular location">
    <subcellularLocation>
        <location evidence="2 19">Cell membrane</location>
        <topology evidence="2 19">Multi-pass membrane protein</topology>
    </subcellularLocation>
</comment>
<name>A0A424YSG5_9EURY</name>
<keyword evidence="15 19" id="KW-0472">Membrane</keyword>
<evidence type="ECO:0000256" key="8">
    <source>
        <dbReference type="ARBA" id="ARBA00022563"/>
    </source>
</evidence>
<keyword evidence="11 19" id="KW-0812">Transmembrane</keyword>
<dbReference type="RefSeq" id="WP_259134218.1">
    <property type="nucleotide sequence ID" value="NZ_JANUCS010000005.1"/>
</dbReference>
<comment type="caution">
    <text evidence="20">The sequence shown here is derived from an EMBL/GenBank/DDBJ whole genome shotgun (WGS) entry which is preliminary data.</text>
</comment>
<evidence type="ECO:0000313" key="20">
    <source>
        <dbReference type="EMBL" id="RQD81859.1"/>
    </source>
</evidence>
<evidence type="ECO:0000256" key="11">
    <source>
        <dbReference type="ARBA" id="ARBA00022692"/>
    </source>
</evidence>
<sequence>MAAGGEPKKVKSAIPPKTMIAFGLIGGLIGVYAGHFLSDMFGPVLSFFGALGAICAIVWGADTVRRVCSYGIGTGVPSIGMLAIGIGIVAALFGLAVGGIAGPIIAVIVATILGLIIGLLGNRLMKMGVPIMETATAEIAAAGTITIIGISTAMAGTFEITGIIDNVIANGFIAVVFIVGAIAILHPFNANLGPDEKQDRTLSVAFIDGSIAMILAGIVVAGVSLASAVPAILIGLAIWLFAFAKYLGYVKRDAYKVVGTGLLPTEEELS</sequence>
<evidence type="ECO:0000256" key="17">
    <source>
        <dbReference type="ARBA" id="ARBA00044880"/>
    </source>
</evidence>
<evidence type="ECO:0000256" key="5">
    <source>
        <dbReference type="ARBA" id="ARBA00011616"/>
    </source>
</evidence>
<protein>
    <recommendedName>
        <fullName evidence="6 19">Tetrahydromethanopterin S-methyltransferase subunit C</fullName>
        <ecNumber evidence="18 19">7.2.1.4</ecNumber>
    </recommendedName>
    <alternativeName>
        <fullName evidence="16 19">N5-methyltetrahydromethanopterin--coenzyme M methyltransferase subunit C</fullName>
    </alternativeName>
</protein>
<evidence type="ECO:0000256" key="15">
    <source>
        <dbReference type="ARBA" id="ARBA00023136"/>
    </source>
</evidence>
<feature type="transmembrane region" description="Helical" evidence="19">
    <location>
        <begin position="228"/>
        <end position="247"/>
    </location>
</feature>
<feature type="transmembrane region" description="Helical" evidence="19">
    <location>
        <begin position="201"/>
        <end position="222"/>
    </location>
</feature>
<dbReference type="NCBIfam" id="TIGR01148">
    <property type="entry name" value="mtrC"/>
    <property type="match status" value="1"/>
</dbReference>
<dbReference type="UniPathway" id="UPA00640">
    <property type="reaction ID" value="UER00698"/>
</dbReference>
<proteinExistence type="inferred from homology"/>
<keyword evidence="13 19" id="KW-1133">Transmembrane helix</keyword>
<dbReference type="GO" id="GO:0019386">
    <property type="term" value="P:methanogenesis, from carbon dioxide"/>
    <property type="evidence" value="ECO:0007669"/>
    <property type="project" value="UniProtKB-UniRule"/>
</dbReference>
<feature type="transmembrane region" description="Helical" evidence="19">
    <location>
        <begin position="44"/>
        <end position="64"/>
    </location>
</feature>
<comment type="catalytic activity">
    <reaction evidence="17 19">
        <text>5-methyl-5,6,7,8-tetrahydromethanopterin + coenzyme M + 2 Na(+)(in) = 5,6,7,8-tetrahydromethanopterin + methyl-coenzyme M + 2 Na(+)(out)</text>
        <dbReference type="Rhea" id="RHEA:53492"/>
        <dbReference type="ChEBI" id="CHEBI:29101"/>
        <dbReference type="ChEBI" id="CHEBI:58103"/>
        <dbReference type="ChEBI" id="CHEBI:58116"/>
        <dbReference type="ChEBI" id="CHEBI:58286"/>
        <dbReference type="ChEBI" id="CHEBI:58319"/>
        <dbReference type="EC" id="7.2.1.4"/>
    </reaction>
</comment>
<dbReference type="Pfam" id="PF04211">
    <property type="entry name" value="MtrC"/>
    <property type="match status" value="1"/>
</dbReference>
<feature type="transmembrane region" description="Helical" evidence="19">
    <location>
        <begin position="137"/>
        <end position="155"/>
    </location>
</feature>
<dbReference type="Proteomes" id="UP000284763">
    <property type="component" value="Unassembled WGS sequence"/>
</dbReference>
<feature type="transmembrane region" description="Helical" evidence="19">
    <location>
        <begin position="104"/>
        <end position="125"/>
    </location>
</feature>
<evidence type="ECO:0000256" key="13">
    <source>
        <dbReference type="ARBA" id="ARBA00022989"/>
    </source>
</evidence>
<evidence type="ECO:0000256" key="19">
    <source>
        <dbReference type="HAMAP-Rule" id="MF_01096"/>
    </source>
</evidence>